<dbReference type="SUPFAM" id="SSF53448">
    <property type="entry name" value="Nucleotide-diphospho-sugar transferases"/>
    <property type="match status" value="1"/>
</dbReference>
<protein>
    <recommendedName>
        <fullName evidence="2">Glycosyltransferase 2-like domain-containing protein</fullName>
    </recommendedName>
</protein>
<gene>
    <name evidence="1" type="ORF">LCGC14_2108180</name>
</gene>
<reference evidence="1" key="1">
    <citation type="journal article" date="2015" name="Nature">
        <title>Complex archaea that bridge the gap between prokaryotes and eukaryotes.</title>
        <authorList>
            <person name="Spang A."/>
            <person name="Saw J.H."/>
            <person name="Jorgensen S.L."/>
            <person name="Zaremba-Niedzwiedzka K."/>
            <person name="Martijn J."/>
            <person name="Lind A.E."/>
            <person name="van Eijk R."/>
            <person name="Schleper C."/>
            <person name="Guy L."/>
            <person name="Ettema T.J."/>
        </authorList>
    </citation>
    <scope>NUCLEOTIDE SEQUENCE</scope>
</reference>
<sequence>MARLCLSVHAKNEGLILPGWFEAHQGLAEEFLLVDTGSTDNTIEIGERWKAHIRRQDIEQGFDVVRTYCITEARELGCEWVIILDADERLYRILPEFTLVEEPTEIDMTTLWPAGGSAPTHCKYEAVQTGAYYNQHDIIRGLLEDPFCVAYNTRRRHWFDLEMRRPCQPWCPVPGTETEGIDDWQRRFCRTDKDLKFIRKVHEWLRRPDGGEPEPILDAEQVYFDHFHVPAKAIYPDRADEVNALVARLREADTEFNETY</sequence>
<name>A0A0F9H458_9ZZZZ</name>
<proteinExistence type="predicted"/>
<accession>A0A0F9H458</accession>
<organism evidence="1">
    <name type="scientific">marine sediment metagenome</name>
    <dbReference type="NCBI Taxonomy" id="412755"/>
    <lineage>
        <taxon>unclassified sequences</taxon>
        <taxon>metagenomes</taxon>
        <taxon>ecological metagenomes</taxon>
    </lineage>
</organism>
<dbReference type="EMBL" id="LAZR01025994">
    <property type="protein sequence ID" value="KKL70112.1"/>
    <property type="molecule type" value="Genomic_DNA"/>
</dbReference>
<dbReference type="InterPro" id="IPR029044">
    <property type="entry name" value="Nucleotide-diphossugar_trans"/>
</dbReference>
<evidence type="ECO:0000313" key="1">
    <source>
        <dbReference type="EMBL" id="KKL70112.1"/>
    </source>
</evidence>
<evidence type="ECO:0008006" key="2">
    <source>
        <dbReference type="Google" id="ProtNLM"/>
    </source>
</evidence>
<comment type="caution">
    <text evidence="1">The sequence shown here is derived from an EMBL/GenBank/DDBJ whole genome shotgun (WGS) entry which is preliminary data.</text>
</comment>
<dbReference type="Gene3D" id="3.90.550.10">
    <property type="entry name" value="Spore Coat Polysaccharide Biosynthesis Protein SpsA, Chain A"/>
    <property type="match status" value="1"/>
</dbReference>
<dbReference type="Pfam" id="PF13704">
    <property type="entry name" value="Glyco_tranf_2_4"/>
    <property type="match status" value="1"/>
</dbReference>
<dbReference type="AlphaFoldDB" id="A0A0F9H458"/>
<dbReference type="PANTHER" id="PTHR43630">
    <property type="entry name" value="POLY-BETA-1,6-N-ACETYL-D-GLUCOSAMINE SYNTHASE"/>
    <property type="match status" value="1"/>
</dbReference>
<dbReference type="PANTHER" id="PTHR43630:SF2">
    <property type="entry name" value="GLYCOSYLTRANSFERASE"/>
    <property type="match status" value="1"/>
</dbReference>